<feature type="active site" evidence="5">
    <location>
        <position position="70"/>
    </location>
</feature>
<dbReference type="InterPro" id="IPR029063">
    <property type="entry name" value="SAM-dependent_MTases_sf"/>
</dbReference>
<dbReference type="InterPro" id="IPR001525">
    <property type="entry name" value="C5_MeTfrase"/>
</dbReference>
<organism evidence="8 9">
    <name type="scientific">Mycobacterium lentiflavum</name>
    <dbReference type="NCBI Taxonomy" id="141349"/>
    <lineage>
        <taxon>Bacteria</taxon>
        <taxon>Bacillati</taxon>
        <taxon>Actinomycetota</taxon>
        <taxon>Actinomycetes</taxon>
        <taxon>Mycobacteriales</taxon>
        <taxon>Mycobacteriaceae</taxon>
        <taxon>Mycobacterium</taxon>
        <taxon>Mycobacterium simiae complex</taxon>
    </lineage>
</organism>
<evidence type="ECO:0000313" key="8">
    <source>
        <dbReference type="EMBL" id="CQD04675.1"/>
    </source>
</evidence>
<dbReference type="PROSITE" id="PS51679">
    <property type="entry name" value="SAM_MT_C5"/>
    <property type="match status" value="1"/>
</dbReference>
<dbReference type="PANTHER" id="PTHR10629:SF52">
    <property type="entry name" value="DNA (CYTOSINE-5)-METHYLTRANSFERASE 1"/>
    <property type="match status" value="1"/>
</dbReference>
<evidence type="ECO:0000256" key="7">
    <source>
        <dbReference type="RuleBase" id="RU000417"/>
    </source>
</evidence>
<dbReference type="STRING" id="141349.BN1232_00739"/>
<comment type="catalytic activity">
    <reaction evidence="7">
        <text>a 2'-deoxycytidine in DNA + S-adenosyl-L-methionine = a 5-methyl-2'-deoxycytidine in DNA + S-adenosyl-L-homocysteine + H(+)</text>
        <dbReference type="Rhea" id="RHEA:13681"/>
        <dbReference type="Rhea" id="RHEA-COMP:11369"/>
        <dbReference type="Rhea" id="RHEA-COMP:11370"/>
        <dbReference type="ChEBI" id="CHEBI:15378"/>
        <dbReference type="ChEBI" id="CHEBI:57856"/>
        <dbReference type="ChEBI" id="CHEBI:59789"/>
        <dbReference type="ChEBI" id="CHEBI:85452"/>
        <dbReference type="ChEBI" id="CHEBI:85454"/>
        <dbReference type="EC" id="2.1.1.37"/>
    </reaction>
</comment>
<dbReference type="Proteomes" id="UP000199251">
    <property type="component" value="Unassembled WGS sequence"/>
</dbReference>
<dbReference type="PRINTS" id="PR00105">
    <property type="entry name" value="C5METTRFRASE"/>
</dbReference>
<dbReference type="InterPro" id="IPR018117">
    <property type="entry name" value="C5_DNA_meth_AS"/>
</dbReference>
<dbReference type="Gene3D" id="3.40.50.150">
    <property type="entry name" value="Vaccinia Virus protein VP39"/>
    <property type="match status" value="1"/>
</dbReference>
<dbReference type="GO" id="GO:0003886">
    <property type="term" value="F:DNA (cytosine-5-)-methyltransferase activity"/>
    <property type="evidence" value="ECO:0007669"/>
    <property type="project" value="UniProtKB-EC"/>
</dbReference>
<gene>
    <name evidence="8" type="ORF">BN1232_00739</name>
</gene>
<name>A0A0E4GVS7_MYCLN</name>
<evidence type="ECO:0000256" key="6">
    <source>
        <dbReference type="RuleBase" id="RU000416"/>
    </source>
</evidence>
<dbReference type="NCBIfam" id="TIGR00675">
    <property type="entry name" value="dcm"/>
    <property type="match status" value="1"/>
</dbReference>
<keyword evidence="4" id="KW-0680">Restriction system</keyword>
<dbReference type="GO" id="GO:0003677">
    <property type="term" value="F:DNA binding"/>
    <property type="evidence" value="ECO:0007669"/>
    <property type="project" value="TreeGrafter"/>
</dbReference>
<evidence type="ECO:0000313" key="9">
    <source>
        <dbReference type="Proteomes" id="UP000199251"/>
    </source>
</evidence>
<dbReference type="PANTHER" id="PTHR10629">
    <property type="entry name" value="CYTOSINE-SPECIFIC METHYLTRANSFERASE"/>
    <property type="match status" value="1"/>
</dbReference>
<keyword evidence="1 5" id="KW-0489">Methyltransferase</keyword>
<dbReference type="InterPro" id="IPR050390">
    <property type="entry name" value="C5-Methyltransferase"/>
</dbReference>
<evidence type="ECO:0000256" key="2">
    <source>
        <dbReference type="ARBA" id="ARBA00022679"/>
    </source>
</evidence>
<dbReference type="InterPro" id="IPR031303">
    <property type="entry name" value="C5_meth_CS"/>
</dbReference>
<dbReference type="PROSITE" id="PS00095">
    <property type="entry name" value="C5_MTASE_2"/>
    <property type="match status" value="1"/>
</dbReference>
<dbReference type="GO" id="GO:0009307">
    <property type="term" value="P:DNA restriction-modification system"/>
    <property type="evidence" value="ECO:0007669"/>
    <property type="project" value="UniProtKB-KW"/>
</dbReference>
<dbReference type="EC" id="2.1.1.37" evidence="7"/>
<evidence type="ECO:0000256" key="3">
    <source>
        <dbReference type="ARBA" id="ARBA00022691"/>
    </source>
</evidence>
<evidence type="ECO:0000256" key="4">
    <source>
        <dbReference type="ARBA" id="ARBA00022747"/>
    </source>
</evidence>
<evidence type="ECO:0000256" key="5">
    <source>
        <dbReference type="PROSITE-ProRule" id="PRU01016"/>
    </source>
</evidence>
<reference evidence="8 9" key="1">
    <citation type="submission" date="2015-03" db="EMBL/GenBank/DDBJ databases">
        <authorList>
            <person name="Urmite Genomes"/>
        </authorList>
    </citation>
    <scope>NUCLEOTIDE SEQUENCE [LARGE SCALE GENOMIC DNA]</scope>
    <source>
        <strain evidence="8 9">CSUR P1491</strain>
    </source>
</reference>
<dbReference type="GO" id="GO:0032259">
    <property type="term" value="P:methylation"/>
    <property type="evidence" value="ECO:0007669"/>
    <property type="project" value="UniProtKB-KW"/>
</dbReference>
<dbReference type="SUPFAM" id="SSF53335">
    <property type="entry name" value="S-adenosyl-L-methionine-dependent methyltransferases"/>
    <property type="match status" value="1"/>
</dbReference>
<dbReference type="REBASE" id="125090">
    <property type="entry name" value="M.Mle1491ORF739P"/>
</dbReference>
<sequence>MIDLFAGCGGMTAGFKRHGFVPVLAVEHNLYAAATYAANFGEDHTYWGDIADLLDNDLPEVDVVIGGPPCQGFSSLGDRRPDDPRNKLWQAYLEVVRRTRPKVFVIENVERFRASAEFELLLAESSNGSISDYELTHGVLLAADFGVAQKRPRTIIIGSRMGRVDLPTPTHARTAAGRLKKWCTVRQRIGSLPRQTSVDYLPDSETQFFDRLVPGTFKGMDLHFGRNPREISLKRYKRIPPGGGRFDLPDDLLPDCWRRKESGTTDVMGRMHWDAPSLTIRTEFFKPEKGRYLHPEEHRVITHLEAAYLQDFPDNFLWCGSKTDIARQIGNAVPVGLASAVARKIRKHF</sequence>
<dbReference type="Gene3D" id="3.90.120.10">
    <property type="entry name" value="DNA Methylase, subunit A, domain 2"/>
    <property type="match status" value="1"/>
</dbReference>
<keyword evidence="2 5" id="KW-0808">Transferase</keyword>
<dbReference type="AlphaFoldDB" id="A0A0E4GVS7"/>
<accession>A0A0E4GVS7</accession>
<proteinExistence type="inferred from homology"/>
<dbReference type="PROSITE" id="PS00094">
    <property type="entry name" value="C5_MTASE_1"/>
    <property type="match status" value="1"/>
</dbReference>
<comment type="similarity">
    <text evidence="5 6">Belongs to the class I-like SAM-binding methyltransferase superfamily. C5-methyltransferase family.</text>
</comment>
<dbReference type="EMBL" id="CTEE01000001">
    <property type="protein sequence ID" value="CQD04675.1"/>
    <property type="molecule type" value="Genomic_DNA"/>
</dbReference>
<evidence type="ECO:0000256" key="1">
    <source>
        <dbReference type="ARBA" id="ARBA00022603"/>
    </source>
</evidence>
<keyword evidence="3 5" id="KW-0949">S-adenosyl-L-methionine</keyword>
<protein>
    <recommendedName>
        <fullName evidence="7">Cytosine-specific methyltransferase</fullName>
        <ecNumber evidence="7">2.1.1.37</ecNumber>
    </recommendedName>
</protein>
<dbReference type="Pfam" id="PF00145">
    <property type="entry name" value="DNA_methylase"/>
    <property type="match status" value="1"/>
</dbReference>
<dbReference type="GO" id="GO:0044027">
    <property type="term" value="P:negative regulation of gene expression via chromosomal CpG island methylation"/>
    <property type="evidence" value="ECO:0007669"/>
    <property type="project" value="TreeGrafter"/>
</dbReference>